<organism evidence="8">
    <name type="scientific">Medioppia subpectinata</name>
    <dbReference type="NCBI Taxonomy" id="1979941"/>
    <lineage>
        <taxon>Eukaryota</taxon>
        <taxon>Metazoa</taxon>
        <taxon>Ecdysozoa</taxon>
        <taxon>Arthropoda</taxon>
        <taxon>Chelicerata</taxon>
        <taxon>Arachnida</taxon>
        <taxon>Acari</taxon>
        <taxon>Acariformes</taxon>
        <taxon>Sarcoptiformes</taxon>
        <taxon>Oribatida</taxon>
        <taxon>Brachypylina</taxon>
        <taxon>Oppioidea</taxon>
        <taxon>Oppiidae</taxon>
        <taxon>Medioppia</taxon>
    </lineage>
</organism>
<keyword evidence="6" id="KW-0503">Monooxygenase</keyword>
<sequence>MQLLAIIPMYLQYLFYLVAAIFITFQYLKYNRLHNYWKDRNISGPKAIPYFGNSLSLFLTPKPYIERQWYNSYGRLYGHYELGKRTLTVADPELIKQILVKEFDKFRNRLSKESRKIAPNMPKHLFNSNDDEWKRLRLIVSPAFTSGKLKRLYPL</sequence>
<dbReference type="PANTHER" id="PTHR24302:SF15">
    <property type="entry name" value="FATTY-ACID PEROXYGENASE"/>
    <property type="match status" value="1"/>
</dbReference>
<keyword evidence="2" id="KW-0349">Heme</keyword>
<evidence type="ECO:0000256" key="2">
    <source>
        <dbReference type="ARBA" id="ARBA00022617"/>
    </source>
</evidence>
<keyword evidence="7" id="KW-1133">Transmembrane helix</keyword>
<dbReference type="EMBL" id="OC855143">
    <property type="protein sequence ID" value="CAD7621326.1"/>
    <property type="molecule type" value="Genomic_DNA"/>
</dbReference>
<dbReference type="AlphaFoldDB" id="A0A7R9PVF2"/>
<evidence type="ECO:0000313" key="9">
    <source>
        <dbReference type="Proteomes" id="UP000759131"/>
    </source>
</evidence>
<dbReference type="InterPro" id="IPR036396">
    <property type="entry name" value="Cyt_P450_sf"/>
</dbReference>
<feature type="transmembrane region" description="Helical" evidence="7">
    <location>
        <begin position="6"/>
        <end position="28"/>
    </location>
</feature>
<dbReference type="SUPFAM" id="SSF48264">
    <property type="entry name" value="Cytochrome P450"/>
    <property type="match status" value="1"/>
</dbReference>
<dbReference type="GO" id="GO:0020037">
    <property type="term" value="F:heme binding"/>
    <property type="evidence" value="ECO:0007669"/>
    <property type="project" value="InterPro"/>
</dbReference>
<comment type="similarity">
    <text evidence="1">Belongs to the cytochrome P450 family.</text>
</comment>
<dbReference type="InterPro" id="IPR001128">
    <property type="entry name" value="Cyt_P450"/>
</dbReference>
<evidence type="ECO:0000256" key="3">
    <source>
        <dbReference type="ARBA" id="ARBA00022723"/>
    </source>
</evidence>
<reference evidence="8" key="1">
    <citation type="submission" date="2020-11" db="EMBL/GenBank/DDBJ databases">
        <authorList>
            <person name="Tran Van P."/>
        </authorList>
    </citation>
    <scope>NUCLEOTIDE SEQUENCE</scope>
</reference>
<protein>
    <recommendedName>
        <fullName evidence="10">Cytochrome P450</fullName>
    </recommendedName>
</protein>
<keyword evidence="7" id="KW-0472">Membrane</keyword>
<dbReference type="InterPro" id="IPR050705">
    <property type="entry name" value="Cytochrome_P450_3A"/>
</dbReference>
<gene>
    <name evidence="8" type="ORF">OSB1V03_LOCUS1798</name>
</gene>
<dbReference type="Gene3D" id="1.10.630.10">
    <property type="entry name" value="Cytochrome P450"/>
    <property type="match status" value="1"/>
</dbReference>
<keyword evidence="4" id="KW-0560">Oxidoreductase</keyword>
<dbReference type="GO" id="GO:0005506">
    <property type="term" value="F:iron ion binding"/>
    <property type="evidence" value="ECO:0007669"/>
    <property type="project" value="InterPro"/>
</dbReference>
<dbReference type="EMBL" id="CAJPIZ010000568">
    <property type="protein sequence ID" value="CAG2101756.1"/>
    <property type="molecule type" value="Genomic_DNA"/>
</dbReference>
<evidence type="ECO:0000256" key="1">
    <source>
        <dbReference type="ARBA" id="ARBA00010617"/>
    </source>
</evidence>
<accession>A0A7R9PVF2</accession>
<evidence type="ECO:0008006" key="10">
    <source>
        <dbReference type="Google" id="ProtNLM"/>
    </source>
</evidence>
<keyword evidence="3" id="KW-0479">Metal-binding</keyword>
<keyword evidence="9" id="KW-1185">Reference proteome</keyword>
<keyword evidence="5" id="KW-0408">Iron</keyword>
<evidence type="ECO:0000313" key="8">
    <source>
        <dbReference type="EMBL" id="CAD7621326.1"/>
    </source>
</evidence>
<keyword evidence="7" id="KW-0812">Transmembrane</keyword>
<dbReference type="Pfam" id="PF00067">
    <property type="entry name" value="p450"/>
    <property type="match status" value="1"/>
</dbReference>
<evidence type="ECO:0000256" key="7">
    <source>
        <dbReference type="SAM" id="Phobius"/>
    </source>
</evidence>
<dbReference type="GO" id="GO:0016705">
    <property type="term" value="F:oxidoreductase activity, acting on paired donors, with incorporation or reduction of molecular oxygen"/>
    <property type="evidence" value="ECO:0007669"/>
    <property type="project" value="InterPro"/>
</dbReference>
<name>A0A7R9PVF2_9ACAR</name>
<dbReference type="PANTHER" id="PTHR24302">
    <property type="entry name" value="CYTOCHROME P450 FAMILY 3"/>
    <property type="match status" value="1"/>
</dbReference>
<evidence type="ECO:0000256" key="6">
    <source>
        <dbReference type="ARBA" id="ARBA00023033"/>
    </source>
</evidence>
<proteinExistence type="inferred from homology"/>
<dbReference type="Proteomes" id="UP000759131">
    <property type="component" value="Unassembled WGS sequence"/>
</dbReference>
<evidence type="ECO:0000256" key="4">
    <source>
        <dbReference type="ARBA" id="ARBA00023002"/>
    </source>
</evidence>
<dbReference type="OrthoDB" id="6504953at2759"/>
<evidence type="ECO:0000256" key="5">
    <source>
        <dbReference type="ARBA" id="ARBA00023004"/>
    </source>
</evidence>
<dbReference type="GO" id="GO:0008395">
    <property type="term" value="F:steroid hydroxylase activity"/>
    <property type="evidence" value="ECO:0007669"/>
    <property type="project" value="TreeGrafter"/>
</dbReference>